<feature type="transmembrane region" description="Helical" evidence="6">
    <location>
        <begin position="317"/>
        <end position="338"/>
    </location>
</feature>
<protein>
    <submittedName>
        <fullName evidence="7">Heptahelical transmembrane 2-like</fullName>
    </submittedName>
</protein>
<keyword evidence="5" id="KW-0479">Metal-binding</keyword>
<keyword evidence="2 6" id="KW-0812">Transmembrane</keyword>
<evidence type="ECO:0000256" key="3">
    <source>
        <dbReference type="ARBA" id="ARBA00022989"/>
    </source>
</evidence>
<dbReference type="GO" id="GO:0038023">
    <property type="term" value="F:signaling receptor activity"/>
    <property type="evidence" value="ECO:0007669"/>
    <property type="project" value="TreeGrafter"/>
</dbReference>
<evidence type="ECO:0000256" key="4">
    <source>
        <dbReference type="ARBA" id="ARBA00023136"/>
    </source>
</evidence>
<keyword evidence="3 6" id="KW-1133">Transmembrane helix</keyword>
<reference evidence="7 8" key="1">
    <citation type="submission" date="2019-12" db="EMBL/GenBank/DDBJ databases">
        <authorList>
            <person name="Alioto T."/>
            <person name="Alioto T."/>
            <person name="Gomez Garrido J."/>
        </authorList>
    </citation>
    <scope>NUCLEOTIDE SEQUENCE [LARGE SCALE GENOMIC DNA]</scope>
</reference>
<feature type="binding site" evidence="5">
    <location>
        <position position="361"/>
    </location>
    <ligand>
        <name>Zn(2+)</name>
        <dbReference type="ChEBI" id="CHEBI:29105"/>
    </ligand>
</feature>
<dbReference type="Pfam" id="PF03006">
    <property type="entry name" value="HlyIII"/>
    <property type="match status" value="1"/>
</dbReference>
<dbReference type="InterPro" id="IPR004254">
    <property type="entry name" value="AdipoR/HlyIII-related"/>
</dbReference>
<evidence type="ECO:0000256" key="2">
    <source>
        <dbReference type="ARBA" id="ARBA00022692"/>
    </source>
</evidence>
<comment type="subcellular location">
    <subcellularLocation>
        <location evidence="1">Membrane</location>
        <topology evidence="1">Multi-pass membrane protein</topology>
    </subcellularLocation>
</comment>
<dbReference type="PANTHER" id="PTHR20855">
    <property type="entry name" value="ADIPOR/PROGESTIN RECEPTOR-RELATED"/>
    <property type="match status" value="1"/>
</dbReference>
<dbReference type="Proteomes" id="UP000594638">
    <property type="component" value="Unassembled WGS sequence"/>
</dbReference>
<comment type="caution">
    <text evidence="7">The sequence shown here is derived from an EMBL/GenBank/DDBJ whole genome shotgun (WGS) entry which is preliminary data.</text>
</comment>
<dbReference type="GO" id="GO:0016020">
    <property type="term" value="C:membrane"/>
    <property type="evidence" value="ECO:0007669"/>
    <property type="project" value="UniProtKB-SubCell"/>
</dbReference>
<dbReference type="AlphaFoldDB" id="A0A8S0QET0"/>
<feature type="binding site" evidence="5">
    <location>
        <position position="357"/>
    </location>
    <ligand>
        <name>Zn(2+)</name>
        <dbReference type="ChEBI" id="CHEBI:29105"/>
    </ligand>
</feature>
<feature type="binding site" evidence="5">
    <location>
        <position position="212"/>
    </location>
    <ligand>
        <name>Zn(2+)</name>
        <dbReference type="ChEBI" id="CHEBI:29105"/>
    </ligand>
</feature>
<evidence type="ECO:0000256" key="6">
    <source>
        <dbReference type="SAM" id="Phobius"/>
    </source>
</evidence>
<feature type="transmembrane region" description="Helical" evidence="6">
    <location>
        <begin position="113"/>
        <end position="133"/>
    </location>
</feature>
<feature type="transmembrane region" description="Helical" evidence="6">
    <location>
        <begin position="228"/>
        <end position="247"/>
    </location>
</feature>
<dbReference type="GO" id="GO:0046872">
    <property type="term" value="F:metal ion binding"/>
    <property type="evidence" value="ECO:0007669"/>
    <property type="project" value="UniProtKB-KW"/>
</dbReference>
<name>A0A8S0QET0_OLEEU</name>
<feature type="transmembrane region" description="Helical" evidence="6">
    <location>
        <begin position="194"/>
        <end position="216"/>
    </location>
</feature>
<sequence>MREYIHSYISGIAGEESNSDEISPGKRVNIEFLFSGEELKMKKRSTRSDSRPPANGDRLKLDKKKGKFEKKLLKYEDLPEYLKDNEFIRDYYRCEWPLKQIVLSLFSLHNETLNVWTHLLGFIIFVGLTVMSLTEKKTLENVMASFVGEGMNMKTMNQSNSSDSLFSKSYVGHIPKPSILHANADSNSLPTWPWFVFLGGAMNCLIFSSISHLFACHSERFYLFFWRLDYAGISLMIVCSFFAPIYYTFSNHPHWRLAYLSSITLVGILAIITLLAPALSSGRFRGFRAALFLSMGFSGVIPAAHALILHWDHPQILGALGYEIAMGLLYAVGAVFYVTRIPERWKPGTFDIVGHSHQIFHILVVAAALTHCAATLVIMEWHRNLRT</sequence>
<dbReference type="Gramene" id="OE9A108313T1">
    <property type="protein sequence ID" value="OE9A108313C1"/>
    <property type="gene ID" value="OE9A108313"/>
</dbReference>
<feature type="transmembrane region" description="Helical" evidence="6">
    <location>
        <begin position="291"/>
        <end position="311"/>
    </location>
</feature>
<evidence type="ECO:0000256" key="5">
    <source>
        <dbReference type="PIRSR" id="PIRSR604254-1"/>
    </source>
</evidence>
<gene>
    <name evidence="7" type="ORF">OLEA9_A108313</name>
</gene>
<feature type="transmembrane region" description="Helical" evidence="6">
    <location>
        <begin position="259"/>
        <end position="279"/>
    </location>
</feature>
<accession>A0A8S0QET0</accession>
<dbReference type="GO" id="GO:0009744">
    <property type="term" value="P:response to sucrose"/>
    <property type="evidence" value="ECO:0007669"/>
    <property type="project" value="UniProtKB-ARBA"/>
</dbReference>
<keyword evidence="4 6" id="KW-0472">Membrane</keyword>
<organism evidence="7 8">
    <name type="scientific">Olea europaea subsp. europaea</name>
    <dbReference type="NCBI Taxonomy" id="158383"/>
    <lineage>
        <taxon>Eukaryota</taxon>
        <taxon>Viridiplantae</taxon>
        <taxon>Streptophyta</taxon>
        <taxon>Embryophyta</taxon>
        <taxon>Tracheophyta</taxon>
        <taxon>Spermatophyta</taxon>
        <taxon>Magnoliopsida</taxon>
        <taxon>eudicotyledons</taxon>
        <taxon>Gunneridae</taxon>
        <taxon>Pentapetalae</taxon>
        <taxon>asterids</taxon>
        <taxon>lamiids</taxon>
        <taxon>Lamiales</taxon>
        <taxon>Oleaceae</taxon>
        <taxon>Oleeae</taxon>
        <taxon>Olea</taxon>
    </lineage>
</organism>
<proteinExistence type="predicted"/>
<dbReference type="OrthoDB" id="529367at2759"/>
<evidence type="ECO:0000313" key="7">
    <source>
        <dbReference type="EMBL" id="CAA2967345.1"/>
    </source>
</evidence>
<dbReference type="EMBL" id="CACTIH010001881">
    <property type="protein sequence ID" value="CAA2967345.1"/>
    <property type="molecule type" value="Genomic_DNA"/>
</dbReference>
<evidence type="ECO:0000256" key="1">
    <source>
        <dbReference type="ARBA" id="ARBA00004141"/>
    </source>
</evidence>
<evidence type="ECO:0000313" key="8">
    <source>
        <dbReference type="Proteomes" id="UP000594638"/>
    </source>
</evidence>
<feature type="transmembrane region" description="Helical" evidence="6">
    <location>
        <begin position="359"/>
        <end position="379"/>
    </location>
</feature>
<dbReference type="PANTHER" id="PTHR20855:SF100">
    <property type="entry name" value="HEPTAHELICAL TRANSMEMBRANE PROTEIN 2"/>
    <property type="match status" value="1"/>
</dbReference>
<keyword evidence="5" id="KW-0862">Zinc</keyword>
<keyword evidence="8" id="KW-1185">Reference proteome</keyword>
<dbReference type="GO" id="GO:0009725">
    <property type="term" value="P:response to hormone"/>
    <property type="evidence" value="ECO:0007669"/>
    <property type="project" value="TreeGrafter"/>
</dbReference>